<evidence type="ECO:0000313" key="4">
    <source>
        <dbReference type="Proteomes" id="UP001221757"/>
    </source>
</evidence>
<evidence type="ECO:0000313" key="3">
    <source>
        <dbReference type="EMBL" id="KAJ7603184.1"/>
    </source>
</evidence>
<dbReference type="AlphaFoldDB" id="A0AAD7AY12"/>
<dbReference type="EMBL" id="JARKIE010001321">
    <property type="protein sequence ID" value="KAJ7603184.1"/>
    <property type="molecule type" value="Genomic_DNA"/>
</dbReference>
<protein>
    <submittedName>
        <fullName evidence="3">Uncharacterized protein</fullName>
    </submittedName>
</protein>
<feature type="transmembrane region" description="Helical" evidence="2">
    <location>
        <begin position="73"/>
        <end position="92"/>
    </location>
</feature>
<reference evidence="3" key="1">
    <citation type="submission" date="2023-03" db="EMBL/GenBank/DDBJ databases">
        <title>Massive genome expansion in bonnet fungi (Mycena s.s.) driven by repeated elements and novel gene families across ecological guilds.</title>
        <authorList>
            <consortium name="Lawrence Berkeley National Laboratory"/>
            <person name="Harder C.B."/>
            <person name="Miyauchi S."/>
            <person name="Viragh M."/>
            <person name="Kuo A."/>
            <person name="Thoen E."/>
            <person name="Andreopoulos B."/>
            <person name="Lu D."/>
            <person name="Skrede I."/>
            <person name="Drula E."/>
            <person name="Henrissat B."/>
            <person name="Morin E."/>
            <person name="Kohler A."/>
            <person name="Barry K."/>
            <person name="LaButti K."/>
            <person name="Morin E."/>
            <person name="Salamov A."/>
            <person name="Lipzen A."/>
            <person name="Mereny Z."/>
            <person name="Hegedus B."/>
            <person name="Baldrian P."/>
            <person name="Stursova M."/>
            <person name="Weitz H."/>
            <person name="Taylor A."/>
            <person name="Grigoriev I.V."/>
            <person name="Nagy L.G."/>
            <person name="Martin F."/>
            <person name="Kauserud H."/>
        </authorList>
    </citation>
    <scope>NUCLEOTIDE SEQUENCE</scope>
    <source>
        <strain evidence="3">CBHHK067</strain>
    </source>
</reference>
<keyword evidence="2" id="KW-0472">Membrane</keyword>
<feature type="compositionally biased region" description="Basic and acidic residues" evidence="1">
    <location>
        <begin position="138"/>
        <end position="153"/>
    </location>
</feature>
<organism evidence="3 4">
    <name type="scientific">Mycena rosella</name>
    <name type="common">Pink bonnet</name>
    <name type="synonym">Agaricus rosellus</name>
    <dbReference type="NCBI Taxonomy" id="1033263"/>
    <lineage>
        <taxon>Eukaryota</taxon>
        <taxon>Fungi</taxon>
        <taxon>Dikarya</taxon>
        <taxon>Basidiomycota</taxon>
        <taxon>Agaricomycotina</taxon>
        <taxon>Agaricomycetes</taxon>
        <taxon>Agaricomycetidae</taxon>
        <taxon>Agaricales</taxon>
        <taxon>Marasmiineae</taxon>
        <taxon>Mycenaceae</taxon>
        <taxon>Mycena</taxon>
    </lineage>
</organism>
<name>A0AAD7AY12_MYCRO</name>
<sequence>MDPPRGSMYWMGIHGGLCFRIRDMICGGLNGLAQIVAIIGPLQHRVMDFGFSFHSSQSVGCYAAAGALKAIDWFLATIALISLVMMLFLYIATYMHILGVFRTATTNMRSGINGTTHQYKLQQRSPYGQLKAETDHEPFRWEEDNGRGGDGRCGHVSGEGF</sequence>
<proteinExistence type="predicted"/>
<dbReference type="Proteomes" id="UP001221757">
    <property type="component" value="Unassembled WGS sequence"/>
</dbReference>
<evidence type="ECO:0000256" key="1">
    <source>
        <dbReference type="SAM" id="MobiDB-lite"/>
    </source>
</evidence>
<evidence type="ECO:0000256" key="2">
    <source>
        <dbReference type="SAM" id="Phobius"/>
    </source>
</evidence>
<keyword evidence="4" id="KW-1185">Reference proteome</keyword>
<comment type="caution">
    <text evidence="3">The sequence shown here is derived from an EMBL/GenBank/DDBJ whole genome shotgun (WGS) entry which is preliminary data.</text>
</comment>
<feature type="region of interest" description="Disordered" evidence="1">
    <location>
        <begin position="138"/>
        <end position="161"/>
    </location>
</feature>
<keyword evidence="2" id="KW-1133">Transmembrane helix</keyword>
<gene>
    <name evidence="3" type="ORF">B0H17DRAFT_1154799</name>
</gene>
<accession>A0AAD7AY12</accession>
<keyword evidence="2" id="KW-0812">Transmembrane</keyword>